<gene>
    <name evidence="1" type="ORF">METZ01_LOCUS149189</name>
</gene>
<dbReference type="EMBL" id="UINC01023847">
    <property type="protein sequence ID" value="SVA96335.1"/>
    <property type="molecule type" value="Genomic_DNA"/>
</dbReference>
<organism evidence="1">
    <name type="scientific">marine metagenome</name>
    <dbReference type="NCBI Taxonomy" id="408172"/>
    <lineage>
        <taxon>unclassified sequences</taxon>
        <taxon>metagenomes</taxon>
        <taxon>ecological metagenomes</taxon>
    </lineage>
</organism>
<reference evidence="1" key="1">
    <citation type="submission" date="2018-05" db="EMBL/GenBank/DDBJ databases">
        <authorList>
            <person name="Lanie J.A."/>
            <person name="Ng W.-L."/>
            <person name="Kazmierczak K.M."/>
            <person name="Andrzejewski T.M."/>
            <person name="Davidsen T.M."/>
            <person name="Wayne K.J."/>
            <person name="Tettelin H."/>
            <person name="Glass J.I."/>
            <person name="Rusch D."/>
            <person name="Podicherti R."/>
            <person name="Tsui H.-C.T."/>
            <person name="Winkler M.E."/>
        </authorList>
    </citation>
    <scope>NUCLEOTIDE SEQUENCE</scope>
</reference>
<dbReference type="AlphaFoldDB" id="A0A382A482"/>
<accession>A0A382A482</accession>
<proteinExistence type="predicted"/>
<sequence>MNPHQKLGLTTEKLGVLLPNKYFSSSIQ</sequence>
<name>A0A382A482_9ZZZZ</name>
<protein>
    <submittedName>
        <fullName evidence="1">Uncharacterized protein</fullName>
    </submittedName>
</protein>
<evidence type="ECO:0000313" key="1">
    <source>
        <dbReference type="EMBL" id="SVA96335.1"/>
    </source>
</evidence>